<dbReference type="InterPro" id="IPR028357">
    <property type="entry name" value="UDPglc_DH_bac"/>
</dbReference>
<dbReference type="PIRSF" id="PIRSF000124">
    <property type="entry name" value="UDPglc_GDPman_dh"/>
    <property type="match status" value="1"/>
</dbReference>
<dbReference type="PANTHER" id="PTHR43750:SF3">
    <property type="entry name" value="UDP-GLUCOSE 6-DEHYDROGENASE TUAD"/>
    <property type="match status" value="1"/>
</dbReference>
<dbReference type="Pfam" id="PF00984">
    <property type="entry name" value="UDPG_MGDP_dh"/>
    <property type="match status" value="1"/>
</dbReference>
<feature type="binding site" evidence="10">
    <location>
        <position position="339"/>
    </location>
    <ligand>
        <name>NAD(+)</name>
        <dbReference type="ChEBI" id="CHEBI:57540"/>
    </ligand>
</feature>
<feature type="binding site" evidence="10">
    <location>
        <position position="58"/>
    </location>
    <ligand>
        <name>NAD(+)</name>
        <dbReference type="ChEBI" id="CHEBI:57540"/>
    </ligand>
</feature>
<feature type="binding site" evidence="9">
    <location>
        <begin position="261"/>
        <end position="265"/>
    </location>
    <ligand>
        <name>substrate</name>
    </ligand>
</feature>
<feature type="binding site" evidence="10">
    <location>
        <position position="106"/>
    </location>
    <ligand>
        <name>NAD(+)</name>
        <dbReference type="ChEBI" id="CHEBI:57540"/>
    </ligand>
</feature>
<feature type="binding site" evidence="10">
    <location>
        <position position="53"/>
    </location>
    <ligand>
        <name>NAD(+)</name>
        <dbReference type="ChEBI" id="CHEBI:57540"/>
    </ligand>
</feature>
<dbReference type="SUPFAM" id="SSF52413">
    <property type="entry name" value="UDP-glucose/GDP-mannose dehydrogenase C-terminal domain"/>
    <property type="match status" value="1"/>
</dbReference>
<dbReference type="GO" id="GO:0051287">
    <property type="term" value="F:NAD binding"/>
    <property type="evidence" value="ECO:0007669"/>
    <property type="project" value="InterPro"/>
</dbReference>
<feature type="binding site" evidence="10">
    <location>
        <position position="275"/>
    </location>
    <ligand>
        <name>NAD(+)</name>
        <dbReference type="ChEBI" id="CHEBI:57540"/>
    </ligand>
</feature>
<evidence type="ECO:0000256" key="7">
    <source>
        <dbReference type="PIRNR" id="PIRNR000124"/>
    </source>
</evidence>
<feature type="active site" description="Nucleophile" evidence="8">
    <location>
        <position position="272"/>
    </location>
</feature>
<dbReference type="EMBL" id="AP018553">
    <property type="protein sequence ID" value="BBD73499.1"/>
    <property type="molecule type" value="Genomic_DNA"/>
</dbReference>
<dbReference type="Pfam" id="PF03721">
    <property type="entry name" value="UDPG_MGDP_dh_N"/>
    <property type="match status" value="1"/>
</dbReference>
<protein>
    <recommendedName>
        <fullName evidence="3 7">UDP-glucose 6-dehydrogenase</fullName>
        <ecNumber evidence="3 7">1.1.1.22</ecNumber>
    </recommendedName>
</protein>
<comment type="similarity">
    <text evidence="2 7">Belongs to the UDP-glucose/GDP-mannose dehydrogenase family.</text>
</comment>
<reference evidence="13" key="1">
    <citation type="submission" date="2018-04" db="EMBL/GenBank/DDBJ databases">
        <title>Complete genome sequence of Sulfodiicoccus acidiphilus strain HS-1.</title>
        <authorList>
            <person name="Sakai H.D."/>
            <person name="Kurosawa N."/>
        </authorList>
    </citation>
    <scope>NUCLEOTIDE SEQUENCE [LARGE SCALE GENOMIC DNA]</scope>
    <source>
        <strain evidence="13">HS-1</strain>
    </source>
</reference>
<evidence type="ECO:0000313" key="12">
    <source>
        <dbReference type="EMBL" id="BBD73499.1"/>
    </source>
</evidence>
<feature type="binding site" evidence="10">
    <location>
        <position position="140"/>
    </location>
    <ligand>
        <name>NAD(+)</name>
        <dbReference type="ChEBI" id="CHEBI:57540"/>
    </ligand>
</feature>
<evidence type="ECO:0000256" key="5">
    <source>
        <dbReference type="ARBA" id="ARBA00023027"/>
    </source>
</evidence>
<dbReference type="EC" id="1.1.1.22" evidence="3 7"/>
<dbReference type="SUPFAM" id="SSF51735">
    <property type="entry name" value="NAD(P)-binding Rossmann-fold domains"/>
    <property type="match status" value="1"/>
</dbReference>
<sequence length="429" mass="46413">MGTQNPPRGGPEANRGLVQGCNEVRIGVVGLGYVGLVTAAVLADRGHDVVGVDVDGRKVEALKVGRVPIFEPGLDDLLSENEERLHFSTDYSSLRDAELAFVAVSTPTVDGKIKLDYVLSAARSLSTVLGRDAVVAIKSTVVPGTARRVRSVADREVVSNPEFLKEGSAIHDTLRPDRVVIGSFSASAGDLVESLWSFTGAPVLRLTPEEAELVKYASNSFLALKVSFINEIADVCERLPGCDVNRVARAIGLDRRISPHFLNAGLGWGGSCFPKDTRAFLAFAAQLGEEPKTVRAAVEGNEERPRRAVRTLERLAGPLRGRKVCVLGLAFKPNTDDTRESVAMKVVELLLREGARVVAYDPKARIDLSTSSKEECVREAEAVVIATEWDEFRGIEGLLKGKYVLDGRRVLDPALMDPRFFRAVGLGVE</sequence>
<dbReference type="NCBIfam" id="TIGR03026">
    <property type="entry name" value="NDP-sugDHase"/>
    <property type="match status" value="1"/>
</dbReference>
<evidence type="ECO:0000256" key="1">
    <source>
        <dbReference type="ARBA" id="ARBA00004701"/>
    </source>
</evidence>
<evidence type="ECO:0000313" key="13">
    <source>
        <dbReference type="Proteomes" id="UP000276741"/>
    </source>
</evidence>
<comment type="catalytic activity">
    <reaction evidence="6 7">
        <text>UDP-alpha-D-glucose + 2 NAD(+) + H2O = UDP-alpha-D-glucuronate + 2 NADH + 3 H(+)</text>
        <dbReference type="Rhea" id="RHEA:23596"/>
        <dbReference type="ChEBI" id="CHEBI:15377"/>
        <dbReference type="ChEBI" id="CHEBI:15378"/>
        <dbReference type="ChEBI" id="CHEBI:57540"/>
        <dbReference type="ChEBI" id="CHEBI:57945"/>
        <dbReference type="ChEBI" id="CHEBI:58052"/>
        <dbReference type="ChEBI" id="CHEBI:58885"/>
        <dbReference type="EC" id="1.1.1.22"/>
    </reaction>
</comment>
<dbReference type="PIRSF" id="PIRSF500134">
    <property type="entry name" value="UDPglc_DH_bac"/>
    <property type="match status" value="1"/>
</dbReference>
<feature type="binding site" evidence="9">
    <location>
        <position position="332"/>
    </location>
    <ligand>
        <name>substrate</name>
    </ligand>
</feature>
<evidence type="ECO:0000256" key="8">
    <source>
        <dbReference type="PIRSR" id="PIRSR500134-1"/>
    </source>
</evidence>
<proteinExistence type="inferred from homology"/>
<dbReference type="Proteomes" id="UP000276741">
    <property type="component" value="Chromosome"/>
</dbReference>
<keyword evidence="13" id="KW-1185">Reference proteome</keyword>
<dbReference type="Gene3D" id="3.40.50.720">
    <property type="entry name" value="NAD(P)-binding Rossmann-like Domain"/>
    <property type="match status" value="2"/>
</dbReference>
<feature type="binding site" evidence="10">
    <location>
        <position position="166"/>
    </location>
    <ligand>
        <name>NAD(+)</name>
        <dbReference type="ChEBI" id="CHEBI:57540"/>
    </ligand>
</feature>
<feature type="binding site" evidence="9">
    <location>
        <position position="215"/>
    </location>
    <ligand>
        <name>substrate</name>
    </ligand>
</feature>
<evidence type="ECO:0000256" key="3">
    <source>
        <dbReference type="ARBA" id="ARBA00012954"/>
    </source>
</evidence>
<evidence type="ECO:0000256" key="6">
    <source>
        <dbReference type="ARBA" id="ARBA00047473"/>
    </source>
</evidence>
<dbReference type="UniPathway" id="UPA00038">
    <property type="reaction ID" value="UER00491"/>
</dbReference>
<organism evidence="12 13">
    <name type="scientific">Sulfodiicoccus acidiphilus</name>
    <dbReference type="NCBI Taxonomy" id="1670455"/>
    <lineage>
        <taxon>Archaea</taxon>
        <taxon>Thermoproteota</taxon>
        <taxon>Thermoprotei</taxon>
        <taxon>Sulfolobales</taxon>
        <taxon>Sulfolobaceae</taxon>
        <taxon>Sulfodiicoccus</taxon>
    </lineage>
</organism>
<dbReference type="SMART" id="SM00984">
    <property type="entry name" value="UDPG_MGDP_dh_C"/>
    <property type="match status" value="1"/>
</dbReference>
<evidence type="ECO:0000259" key="11">
    <source>
        <dbReference type="SMART" id="SM00984"/>
    </source>
</evidence>
<name>A0A348B5P7_9CREN</name>
<evidence type="ECO:0000256" key="2">
    <source>
        <dbReference type="ARBA" id="ARBA00006601"/>
    </source>
</evidence>
<dbReference type="GO" id="GO:0003979">
    <property type="term" value="F:UDP-glucose 6-dehydrogenase activity"/>
    <property type="evidence" value="ECO:0007669"/>
    <property type="project" value="UniProtKB-EC"/>
</dbReference>
<dbReference type="InterPro" id="IPR008927">
    <property type="entry name" value="6-PGluconate_DH-like_C_sf"/>
</dbReference>
<keyword evidence="4 7" id="KW-0560">Oxidoreductase</keyword>
<evidence type="ECO:0000256" key="4">
    <source>
        <dbReference type="ARBA" id="ARBA00023002"/>
    </source>
</evidence>
<dbReference type="KEGG" id="sacd:HS1genome_1888"/>
<dbReference type="PANTHER" id="PTHR43750">
    <property type="entry name" value="UDP-GLUCOSE 6-DEHYDROGENASE TUAD"/>
    <property type="match status" value="1"/>
</dbReference>
<accession>A0A348B5P7</accession>
<dbReference type="AlphaFoldDB" id="A0A348B5P7"/>
<dbReference type="InterPro" id="IPR036220">
    <property type="entry name" value="UDP-Glc/GDP-Man_DH_C_sf"/>
</dbReference>
<dbReference type="InterPro" id="IPR014027">
    <property type="entry name" value="UDP-Glc/GDP-Man_DH_C"/>
</dbReference>
<dbReference type="InterPro" id="IPR014026">
    <property type="entry name" value="UDP-Glc/GDP-Man_DH_dimer"/>
</dbReference>
<dbReference type="GO" id="GO:0000271">
    <property type="term" value="P:polysaccharide biosynthetic process"/>
    <property type="evidence" value="ECO:0007669"/>
    <property type="project" value="InterPro"/>
</dbReference>
<dbReference type="InterPro" id="IPR036291">
    <property type="entry name" value="NAD(P)-bd_dom_sf"/>
</dbReference>
<dbReference type="Gene3D" id="1.20.5.100">
    <property type="entry name" value="Cytochrome c1, transmembrane anchor, C-terminal"/>
    <property type="match status" value="1"/>
</dbReference>
<feature type="binding site" evidence="9">
    <location>
        <position position="269"/>
    </location>
    <ligand>
        <name>substrate</name>
    </ligand>
</feature>
<gene>
    <name evidence="12" type="ORF">HS1genome_1888</name>
</gene>
<feature type="binding site" evidence="9">
    <location>
        <begin position="163"/>
        <end position="166"/>
    </location>
    <ligand>
        <name>substrate</name>
    </ligand>
</feature>
<evidence type="ECO:0000256" key="10">
    <source>
        <dbReference type="PIRSR" id="PIRSR500134-3"/>
    </source>
</evidence>
<comment type="pathway">
    <text evidence="1">Nucleotide-sugar biosynthesis; UDP-alpha-D-glucuronate biosynthesis; UDP-alpha-D-glucuronate from UDP-alpha-D-glucose: step 1/1.</text>
</comment>
<keyword evidence="5 7" id="KW-0520">NAD</keyword>
<dbReference type="SUPFAM" id="SSF48179">
    <property type="entry name" value="6-phosphogluconate dehydrogenase C-terminal domain-like"/>
    <property type="match status" value="1"/>
</dbReference>
<dbReference type="InterPro" id="IPR017476">
    <property type="entry name" value="UDP-Glc/GDP-Man"/>
</dbReference>
<dbReference type="Pfam" id="PF03720">
    <property type="entry name" value="UDPG_MGDP_dh_C"/>
    <property type="match status" value="1"/>
</dbReference>
<dbReference type="GO" id="GO:0006065">
    <property type="term" value="P:UDP-glucuronate biosynthetic process"/>
    <property type="evidence" value="ECO:0007669"/>
    <property type="project" value="UniProtKB-UniPathway"/>
</dbReference>
<dbReference type="InterPro" id="IPR001732">
    <property type="entry name" value="UDP-Glc/GDP-Man_DH_N"/>
</dbReference>
<evidence type="ECO:0000256" key="9">
    <source>
        <dbReference type="PIRSR" id="PIRSR500134-2"/>
    </source>
</evidence>
<feature type="domain" description="UDP-glucose/GDP-mannose dehydrogenase C-terminal" evidence="11">
    <location>
        <begin position="325"/>
        <end position="413"/>
    </location>
</feature>